<sequence length="304" mass="34147">MLQETGVPHISDTNESSSELRSQLNFHEDFDQVGPQPTKCQSSSSVVARKRQESDQDEENKLRRDLVYEHEDMGADALAGKPEPEPPGRVVGQLSNFRAACRSPARVSRQPSTFIIDRTAPTTELHRREDEARVGLFTRHRKKSRIVTPARSVHTFSCCLKLATRETDRANRLRAVVQPRRLRRELAELWLRLLEIRRRPLAAPSAGRTFGRIRRKGRTEMASTDNSVIEGPADLKIAAAGDERVFGAYSGDCGTGGKLYHNILKALVNNSPHVSQARVPLYTNRILQAVILPMQPSNAFPEKR</sequence>
<keyword evidence="3" id="KW-1185">Reference proteome</keyword>
<accession>A0A176W2D3</accession>
<evidence type="ECO:0000313" key="2">
    <source>
        <dbReference type="EMBL" id="OAE27234.1"/>
    </source>
</evidence>
<dbReference type="EMBL" id="LVLJ01001947">
    <property type="protein sequence ID" value="OAE27234.1"/>
    <property type="molecule type" value="Genomic_DNA"/>
</dbReference>
<name>A0A176W2D3_MARPO</name>
<gene>
    <name evidence="2" type="ORF">AXG93_473s1050</name>
</gene>
<evidence type="ECO:0000313" key="3">
    <source>
        <dbReference type="Proteomes" id="UP000077202"/>
    </source>
</evidence>
<reference evidence="2" key="1">
    <citation type="submission" date="2016-03" db="EMBL/GenBank/DDBJ databases">
        <title>Mechanisms controlling the formation of the plant cell surface in tip-growing cells are functionally conserved among land plants.</title>
        <authorList>
            <person name="Honkanen S."/>
            <person name="Jones V.A."/>
            <person name="Morieri G."/>
            <person name="Champion C."/>
            <person name="Hetherington A.J."/>
            <person name="Kelly S."/>
            <person name="Saint-Marcoux D."/>
            <person name="Proust H."/>
            <person name="Prescott H."/>
            <person name="Dolan L."/>
        </authorList>
    </citation>
    <scope>NUCLEOTIDE SEQUENCE [LARGE SCALE GENOMIC DNA]</scope>
    <source>
        <tissue evidence="2">Whole gametophyte</tissue>
    </source>
</reference>
<evidence type="ECO:0000256" key="1">
    <source>
        <dbReference type="SAM" id="MobiDB-lite"/>
    </source>
</evidence>
<feature type="compositionally biased region" description="Basic and acidic residues" evidence="1">
    <location>
        <begin position="50"/>
        <end position="63"/>
    </location>
</feature>
<dbReference type="Proteomes" id="UP000077202">
    <property type="component" value="Unassembled WGS sequence"/>
</dbReference>
<dbReference type="AlphaFoldDB" id="A0A176W2D3"/>
<comment type="caution">
    <text evidence="2">The sequence shown here is derived from an EMBL/GenBank/DDBJ whole genome shotgun (WGS) entry which is preliminary data.</text>
</comment>
<feature type="region of interest" description="Disordered" evidence="1">
    <location>
        <begin position="1"/>
        <end position="63"/>
    </location>
</feature>
<organism evidence="2 3">
    <name type="scientific">Marchantia polymorpha subsp. ruderalis</name>
    <dbReference type="NCBI Taxonomy" id="1480154"/>
    <lineage>
        <taxon>Eukaryota</taxon>
        <taxon>Viridiplantae</taxon>
        <taxon>Streptophyta</taxon>
        <taxon>Embryophyta</taxon>
        <taxon>Marchantiophyta</taxon>
        <taxon>Marchantiopsida</taxon>
        <taxon>Marchantiidae</taxon>
        <taxon>Marchantiales</taxon>
        <taxon>Marchantiaceae</taxon>
        <taxon>Marchantia</taxon>
    </lineage>
</organism>
<protein>
    <submittedName>
        <fullName evidence="2">Uncharacterized protein</fullName>
    </submittedName>
</protein>
<feature type="compositionally biased region" description="Polar residues" evidence="1">
    <location>
        <begin position="11"/>
        <end position="25"/>
    </location>
</feature>
<proteinExistence type="predicted"/>